<name>A0A7V5U272_9BACT</name>
<evidence type="ECO:0008006" key="2">
    <source>
        <dbReference type="Google" id="ProtNLM"/>
    </source>
</evidence>
<accession>A0A7V5U272</accession>
<dbReference type="InterPro" id="IPR036280">
    <property type="entry name" value="Multihaem_cyt_sf"/>
</dbReference>
<gene>
    <name evidence="1" type="ORF">ENJ96_03285</name>
</gene>
<dbReference type="SUPFAM" id="SSF48695">
    <property type="entry name" value="Multiheme cytochromes"/>
    <property type="match status" value="1"/>
</dbReference>
<evidence type="ECO:0000313" key="1">
    <source>
        <dbReference type="EMBL" id="HHI96854.1"/>
    </source>
</evidence>
<dbReference type="EMBL" id="DROK01000095">
    <property type="protein sequence ID" value="HHI96854.1"/>
    <property type="molecule type" value="Genomic_DNA"/>
</dbReference>
<reference evidence="1" key="1">
    <citation type="journal article" date="2020" name="mSystems">
        <title>Genome- and Community-Level Interaction Insights into Carbon Utilization and Element Cycling Functions of Hydrothermarchaeota in Hydrothermal Sediment.</title>
        <authorList>
            <person name="Zhou Z."/>
            <person name="Liu Y."/>
            <person name="Xu W."/>
            <person name="Pan J."/>
            <person name="Luo Z.H."/>
            <person name="Li M."/>
        </authorList>
    </citation>
    <scope>NUCLEOTIDE SEQUENCE [LARGE SCALE GENOMIC DNA]</scope>
    <source>
        <strain evidence="1">HyVt-533</strain>
    </source>
</reference>
<protein>
    <recommendedName>
        <fullName evidence="2">Cytochrome c family protein</fullName>
    </recommendedName>
</protein>
<proteinExistence type="predicted"/>
<dbReference type="Proteomes" id="UP000886101">
    <property type="component" value="Unassembled WGS sequence"/>
</dbReference>
<sequence length="104" mass="11848">MRLAVWVLIGWWLGVATVWGSVRGQNVGEQIAAPKYFKPPVSTADHSKFEALKKDFKSPQEVTKACLSCHNKAGEQFKKTLHFTWTWRGKDGRLYGKAHVINNY</sequence>
<dbReference type="AlphaFoldDB" id="A0A7V5U272"/>
<organism evidence="1">
    <name type="scientific">Thermodesulfatator atlanticus</name>
    <dbReference type="NCBI Taxonomy" id="501497"/>
    <lineage>
        <taxon>Bacteria</taxon>
        <taxon>Pseudomonadati</taxon>
        <taxon>Thermodesulfobacteriota</taxon>
        <taxon>Thermodesulfobacteria</taxon>
        <taxon>Thermodesulfobacteriales</taxon>
        <taxon>Thermodesulfatatoraceae</taxon>
        <taxon>Thermodesulfatator</taxon>
    </lineage>
</organism>
<comment type="caution">
    <text evidence="1">The sequence shown here is derived from an EMBL/GenBank/DDBJ whole genome shotgun (WGS) entry which is preliminary data.</text>
</comment>